<reference evidence="9" key="1">
    <citation type="journal article" date="2019" name="Int. J. Syst. Evol. Microbiol.">
        <title>The Global Catalogue of Microorganisms (GCM) 10K type strain sequencing project: providing services to taxonomists for standard genome sequencing and annotation.</title>
        <authorList>
            <consortium name="The Broad Institute Genomics Platform"/>
            <consortium name="The Broad Institute Genome Sequencing Center for Infectious Disease"/>
            <person name="Wu L."/>
            <person name="Ma J."/>
        </authorList>
    </citation>
    <scope>NUCLEOTIDE SEQUENCE [LARGE SCALE GENOMIC DNA]</scope>
    <source>
        <strain evidence="9">JCM 32226</strain>
    </source>
</reference>
<dbReference type="CDD" id="cd11386">
    <property type="entry name" value="MCP_signal"/>
    <property type="match status" value="1"/>
</dbReference>
<keyword evidence="5" id="KW-0472">Membrane</keyword>
<dbReference type="EMBL" id="BAABFC010000020">
    <property type="protein sequence ID" value="GAA4502200.1"/>
    <property type="molecule type" value="Genomic_DNA"/>
</dbReference>
<dbReference type="Pfam" id="PF00672">
    <property type="entry name" value="HAMP"/>
    <property type="match status" value="1"/>
</dbReference>
<name>A0ABP8QF94_9GAMM</name>
<evidence type="ECO:0000256" key="3">
    <source>
        <dbReference type="ARBA" id="ARBA00029447"/>
    </source>
</evidence>
<keyword evidence="5" id="KW-0812">Transmembrane</keyword>
<dbReference type="SMART" id="SM00304">
    <property type="entry name" value="HAMP"/>
    <property type="match status" value="1"/>
</dbReference>
<comment type="subcellular location">
    <subcellularLocation>
        <location evidence="1">Membrane</location>
    </subcellularLocation>
</comment>
<evidence type="ECO:0000313" key="9">
    <source>
        <dbReference type="Proteomes" id="UP001501321"/>
    </source>
</evidence>
<keyword evidence="9" id="KW-1185">Reference proteome</keyword>
<dbReference type="PANTHER" id="PTHR32089:SF55">
    <property type="entry name" value="METHYL ACCEPTING SENSORY TRANSDUCER WITH CACHE_2 SMALL MOLECULE BINDING DOMAIN"/>
    <property type="match status" value="1"/>
</dbReference>
<protein>
    <submittedName>
        <fullName evidence="8">Methyl-accepting chemotaxis protein</fullName>
    </submittedName>
</protein>
<organism evidence="8 9">
    <name type="scientific">Pseudaeromonas paramecii</name>
    <dbReference type="NCBI Taxonomy" id="2138166"/>
    <lineage>
        <taxon>Bacteria</taxon>
        <taxon>Pseudomonadati</taxon>
        <taxon>Pseudomonadota</taxon>
        <taxon>Gammaproteobacteria</taxon>
        <taxon>Aeromonadales</taxon>
        <taxon>Aeromonadaceae</taxon>
        <taxon>Pseudaeromonas</taxon>
    </lineage>
</organism>
<dbReference type="InterPro" id="IPR004090">
    <property type="entry name" value="Chemotax_Me-accpt_rcpt"/>
</dbReference>
<dbReference type="InterPro" id="IPR004089">
    <property type="entry name" value="MCPsignal_dom"/>
</dbReference>
<evidence type="ECO:0000313" key="8">
    <source>
        <dbReference type="EMBL" id="GAA4502200.1"/>
    </source>
</evidence>
<dbReference type="SMART" id="SM00283">
    <property type="entry name" value="MA"/>
    <property type="match status" value="1"/>
</dbReference>
<evidence type="ECO:0000259" key="7">
    <source>
        <dbReference type="PROSITE" id="PS50885"/>
    </source>
</evidence>
<evidence type="ECO:0000256" key="1">
    <source>
        <dbReference type="ARBA" id="ARBA00004370"/>
    </source>
</evidence>
<evidence type="ECO:0000256" key="5">
    <source>
        <dbReference type="SAM" id="Phobius"/>
    </source>
</evidence>
<dbReference type="CDD" id="cd06225">
    <property type="entry name" value="HAMP"/>
    <property type="match status" value="1"/>
</dbReference>
<comment type="similarity">
    <text evidence="3">Belongs to the methyl-accepting chemotaxis (MCP) protein family.</text>
</comment>
<dbReference type="SUPFAM" id="SSF58104">
    <property type="entry name" value="Methyl-accepting chemotaxis protein (MCP) signaling domain"/>
    <property type="match status" value="1"/>
</dbReference>
<evidence type="ECO:0000256" key="2">
    <source>
        <dbReference type="ARBA" id="ARBA00023224"/>
    </source>
</evidence>
<dbReference type="PROSITE" id="PS50111">
    <property type="entry name" value="CHEMOTAXIS_TRANSDUC_2"/>
    <property type="match status" value="1"/>
</dbReference>
<accession>A0ABP8QF94</accession>
<feature type="domain" description="Methyl-accepting transducer" evidence="6">
    <location>
        <begin position="307"/>
        <end position="543"/>
    </location>
</feature>
<feature type="domain" description="HAMP" evidence="7">
    <location>
        <begin position="248"/>
        <end position="302"/>
    </location>
</feature>
<dbReference type="PANTHER" id="PTHR32089">
    <property type="entry name" value="METHYL-ACCEPTING CHEMOTAXIS PROTEIN MCPB"/>
    <property type="match status" value="1"/>
</dbReference>
<dbReference type="Proteomes" id="UP001501321">
    <property type="component" value="Unassembled WGS sequence"/>
</dbReference>
<feature type="transmembrane region" description="Helical" evidence="5">
    <location>
        <begin position="228"/>
        <end position="251"/>
    </location>
</feature>
<comment type="caution">
    <text evidence="8">The sequence shown here is derived from an EMBL/GenBank/DDBJ whole genome shotgun (WGS) entry which is preliminary data.</text>
</comment>
<dbReference type="PROSITE" id="PS50885">
    <property type="entry name" value="HAMP"/>
    <property type="match status" value="1"/>
</dbReference>
<sequence>MKMMPFKTKIYVLFCSVIFITVLTAYLSVNYVVSRHIQASQTQAIQQQIAWVKEKLTSDIQQKILLAANLNFGVTNVKKTLEETGFYNIVKVIGDMAFDGGGVIEDASRVQALRELIPADSKQVQVSPILEEDGKPLVRILVPRGADSAYFFYLDLTPVKEQLAQASQHGSHFELADAKGTLLFSDHPDADLVPQSQQIEVQGNPWTLTGYVDLDYIHSITAGLNRTITLSLVVAGILIMLISVAATRVAYRPIISLRDLVLDLSRGSGDLTRRLAVTSDDDLGQIGTGINRFIEQLQGMMLEVRQASERLSSGIQQLSQQTDTSQQLLDSHVQETDLVVTAITQMSSTANSVAENAAATAKLTQETSEQAETSRQVVNIAIDSVSALVDEVEGTASSIQTMQRDAEQIGSILGVIGGIAEQTNLLALNAAIEAARAGDLGRGFAVVADEVRALAARTQSSTLEIKEMLTRLQQGTGTVVQSMDATKSSCLRTADNTRQVTHSLDEMSTHIVEINDLSSMMATAAEQQRAVTDEISRNMNAIKEVIHHLQGNGDATVASTAGIGETYRQLTQIVERFKLQ</sequence>
<keyword evidence="5" id="KW-1133">Transmembrane helix</keyword>
<gene>
    <name evidence="8" type="ORF">GCM10023095_26450</name>
</gene>
<proteinExistence type="inferred from homology"/>
<dbReference type="Gene3D" id="1.10.287.950">
    <property type="entry name" value="Methyl-accepting chemotaxis protein"/>
    <property type="match status" value="1"/>
</dbReference>
<dbReference type="Pfam" id="PF00015">
    <property type="entry name" value="MCPsignal"/>
    <property type="match status" value="1"/>
</dbReference>
<evidence type="ECO:0000256" key="4">
    <source>
        <dbReference type="PROSITE-ProRule" id="PRU00284"/>
    </source>
</evidence>
<dbReference type="PRINTS" id="PR00260">
    <property type="entry name" value="CHEMTRNSDUCR"/>
</dbReference>
<keyword evidence="2 4" id="KW-0807">Transducer</keyword>
<dbReference type="InterPro" id="IPR003660">
    <property type="entry name" value="HAMP_dom"/>
</dbReference>
<evidence type="ECO:0000259" key="6">
    <source>
        <dbReference type="PROSITE" id="PS50111"/>
    </source>
</evidence>